<reference evidence="2 3" key="1">
    <citation type="submission" date="2018-08" db="EMBL/GenBank/DDBJ databases">
        <title>Genome Sequence of Clavibacter michiganensis Subspecies type strains, and the Atypical Peach-Colored Strains Isolated from Tomato.</title>
        <authorList>
            <person name="Osdaghi E."/>
            <person name="Portier P."/>
            <person name="Briand M."/>
            <person name="Jacques M.-A."/>
        </authorList>
    </citation>
    <scope>NUCLEOTIDE SEQUENCE [LARGE SCALE GENOMIC DNA]</scope>
    <source>
        <strain evidence="2 3">CFBP 6488</strain>
    </source>
</reference>
<accession>A0A399RAL7</accession>
<evidence type="ECO:0000313" key="3">
    <source>
        <dbReference type="Proteomes" id="UP000266634"/>
    </source>
</evidence>
<dbReference type="Proteomes" id="UP000266634">
    <property type="component" value="Unassembled WGS sequence"/>
</dbReference>
<feature type="region of interest" description="Disordered" evidence="1">
    <location>
        <begin position="1"/>
        <end position="33"/>
    </location>
</feature>
<sequence length="33" mass="3449">MSTLTGTPLAAPDAGTPVRDAPAERTPKRRRSA</sequence>
<name>A0A399RAL7_9MICO</name>
<comment type="caution">
    <text evidence="2">The sequence shown here is derived from an EMBL/GenBank/DDBJ whole genome shotgun (WGS) entry which is preliminary data.</text>
</comment>
<proteinExistence type="predicted"/>
<organism evidence="2 3">
    <name type="scientific">Clavibacter michiganensis subsp. insidiosus</name>
    <dbReference type="NCBI Taxonomy" id="33014"/>
    <lineage>
        <taxon>Bacteria</taxon>
        <taxon>Bacillati</taxon>
        <taxon>Actinomycetota</taxon>
        <taxon>Actinomycetes</taxon>
        <taxon>Micrococcales</taxon>
        <taxon>Microbacteriaceae</taxon>
        <taxon>Clavibacter</taxon>
    </lineage>
</organism>
<gene>
    <name evidence="2" type="ORF">DZF93_10905</name>
</gene>
<dbReference type="AlphaFoldDB" id="A0A399RAL7"/>
<protein>
    <submittedName>
        <fullName evidence="2">Carbohydrate ABC transporter permease</fullName>
    </submittedName>
</protein>
<evidence type="ECO:0000313" key="2">
    <source>
        <dbReference type="EMBL" id="RIJ27017.1"/>
    </source>
</evidence>
<feature type="non-terminal residue" evidence="2">
    <location>
        <position position="33"/>
    </location>
</feature>
<evidence type="ECO:0000256" key="1">
    <source>
        <dbReference type="SAM" id="MobiDB-lite"/>
    </source>
</evidence>
<dbReference type="EMBL" id="QWEA01000441">
    <property type="protein sequence ID" value="RIJ27017.1"/>
    <property type="molecule type" value="Genomic_DNA"/>
</dbReference>